<keyword evidence="1" id="KW-0808">Transferase</keyword>
<reference evidence="2" key="1">
    <citation type="journal article" date="2011" name="Proc. Natl. Acad. Sci. U.S.A.">
        <title>Genomic insights into the physiology and ecology of the marine filamentous cyanobacterium Lyngbya majuscula.</title>
        <authorList>
            <person name="Jones A.C."/>
            <person name="Monroe E.A."/>
            <person name="Podell S."/>
            <person name="Hess W.R."/>
            <person name="Klages S."/>
            <person name="Esquenazi E."/>
            <person name="Niessen S."/>
            <person name="Hoover H."/>
            <person name="Rothmann M."/>
            <person name="Lasken R.S."/>
            <person name="Yates J.R.III."/>
            <person name="Reinhardt R."/>
            <person name="Kube M."/>
            <person name="Burkart M.D."/>
            <person name="Allen E.E."/>
            <person name="Dorrestein P.C."/>
            <person name="Gerwick W.H."/>
            <person name="Gerwick L."/>
        </authorList>
    </citation>
    <scope>NUCLEOTIDE SEQUENCE [LARGE SCALE GENOMIC DNA]</scope>
    <source>
        <strain evidence="2">3L</strain>
    </source>
</reference>
<evidence type="ECO:0000313" key="2">
    <source>
        <dbReference type="Proteomes" id="UP000003959"/>
    </source>
</evidence>
<dbReference type="EMBL" id="GL890956">
    <property type="protein sequence ID" value="EGJ30239.1"/>
    <property type="molecule type" value="Genomic_DNA"/>
</dbReference>
<protein>
    <submittedName>
        <fullName evidence="1">Tetrapyrrole family methylase</fullName>
    </submittedName>
</protein>
<gene>
    <name evidence="1" type="ORF">LYNGBM3L_52940</name>
</gene>
<dbReference type="AlphaFoldDB" id="F4XYU8"/>
<accession>F4XYU8</accession>
<dbReference type="GO" id="GO:0008168">
    <property type="term" value="F:methyltransferase activity"/>
    <property type="evidence" value="ECO:0007669"/>
    <property type="project" value="UniProtKB-KW"/>
</dbReference>
<dbReference type="Gene3D" id="3.40.1010.10">
    <property type="entry name" value="Cobalt-precorrin-4 Transmethylase, Domain 1"/>
    <property type="match status" value="1"/>
</dbReference>
<proteinExistence type="predicted"/>
<dbReference type="GO" id="GO:0032259">
    <property type="term" value="P:methylation"/>
    <property type="evidence" value="ECO:0007669"/>
    <property type="project" value="UniProtKB-KW"/>
</dbReference>
<keyword evidence="2" id="KW-1185">Reference proteome</keyword>
<dbReference type="InterPro" id="IPR035996">
    <property type="entry name" value="4pyrrol_Methylase_sf"/>
</dbReference>
<dbReference type="HOGENOM" id="CLU_3292573_0_0_3"/>
<keyword evidence="1" id="KW-0489">Methyltransferase</keyword>
<evidence type="ECO:0000313" key="1">
    <source>
        <dbReference type="EMBL" id="EGJ30239.1"/>
    </source>
</evidence>
<dbReference type="Proteomes" id="UP000003959">
    <property type="component" value="Unassembled WGS sequence"/>
</dbReference>
<organism evidence="1 2">
    <name type="scientific">Moorena producens 3L</name>
    <dbReference type="NCBI Taxonomy" id="489825"/>
    <lineage>
        <taxon>Bacteria</taxon>
        <taxon>Bacillati</taxon>
        <taxon>Cyanobacteriota</taxon>
        <taxon>Cyanophyceae</taxon>
        <taxon>Coleofasciculales</taxon>
        <taxon>Coleofasciculaceae</taxon>
        <taxon>Moorena</taxon>
    </lineage>
</organism>
<dbReference type="InterPro" id="IPR014777">
    <property type="entry name" value="4pyrrole_Mease_sub1"/>
</dbReference>
<name>F4XYU8_9CYAN</name>
<dbReference type="SUPFAM" id="SSF53790">
    <property type="entry name" value="Tetrapyrrole methylase"/>
    <property type="match status" value="1"/>
</dbReference>
<sequence>MNHEDIKDAKVVSNQCLGKVYLVGAGPGDPGLMTLKERGY</sequence>